<dbReference type="InterPro" id="IPR012093">
    <property type="entry name" value="Pirin"/>
</dbReference>
<dbReference type="InterPro" id="IPR008778">
    <property type="entry name" value="Pirin_C_dom"/>
</dbReference>
<evidence type="ECO:0000313" key="7">
    <source>
        <dbReference type="Proteomes" id="UP000280344"/>
    </source>
</evidence>
<dbReference type="AlphaFoldDB" id="A0A3Q9G3Y6"/>
<evidence type="ECO:0000259" key="5">
    <source>
        <dbReference type="Pfam" id="PF05726"/>
    </source>
</evidence>
<organism evidence="6 7">
    <name type="scientific">Flaviflexus ciconiae</name>
    <dbReference type="NCBI Taxonomy" id="2496867"/>
    <lineage>
        <taxon>Bacteria</taxon>
        <taxon>Bacillati</taxon>
        <taxon>Actinomycetota</taxon>
        <taxon>Actinomycetes</taxon>
        <taxon>Actinomycetales</taxon>
        <taxon>Actinomycetaceae</taxon>
        <taxon>Flaviflexus</taxon>
    </lineage>
</organism>
<dbReference type="OrthoDB" id="9780903at2"/>
<dbReference type="PANTHER" id="PTHR13903">
    <property type="entry name" value="PIRIN-RELATED"/>
    <property type="match status" value="1"/>
</dbReference>
<feature type="region of interest" description="Disordered" evidence="3">
    <location>
        <begin position="323"/>
        <end position="348"/>
    </location>
</feature>
<evidence type="ECO:0000313" key="6">
    <source>
        <dbReference type="EMBL" id="AZQ77003.1"/>
    </source>
</evidence>
<dbReference type="InterPro" id="IPR011051">
    <property type="entry name" value="RmlC_Cupin_sf"/>
</dbReference>
<evidence type="ECO:0000256" key="3">
    <source>
        <dbReference type="SAM" id="MobiDB-lite"/>
    </source>
</evidence>
<dbReference type="Pfam" id="PF02678">
    <property type="entry name" value="Pirin"/>
    <property type="match status" value="1"/>
</dbReference>
<dbReference type="InterPro" id="IPR003829">
    <property type="entry name" value="Pirin_N_dom"/>
</dbReference>
<gene>
    <name evidence="6" type="ORF">EJ997_06290</name>
</gene>
<dbReference type="CDD" id="cd02247">
    <property type="entry name" value="cupin_pirin_C"/>
    <property type="match status" value="1"/>
</dbReference>
<keyword evidence="7" id="KW-1185">Reference proteome</keyword>
<feature type="domain" description="Pirin N-terminal" evidence="4">
    <location>
        <begin position="39"/>
        <end position="138"/>
    </location>
</feature>
<dbReference type="PANTHER" id="PTHR13903:SF8">
    <property type="entry name" value="PIRIN"/>
    <property type="match status" value="1"/>
</dbReference>
<dbReference type="EMBL" id="CP034593">
    <property type="protein sequence ID" value="AZQ77003.1"/>
    <property type="molecule type" value="Genomic_DNA"/>
</dbReference>
<sequence length="348" mass="37946">MTNWEVNPAEYECKHVQQADIVDIITAREVPLGGPRAMTVRRTLPQRKRSLIGPWCFLDHYGPDDVGATGGMAVPRHPHTGLATVTLLFEGLIEHIDTTGFSNIVRPSEVNLMIAGSGISHSEFSTGDTSILHGVQLWYALPEAKRNSTPGSQHYVAEPQVVPGGTVLTYIGSLAGVTSPIDTRIDALAAQVVMKPGETVTLDIDPSFEHGVVLDSGELTIHVGEHDQTLGKDELAYLPLGPEQISFTASDSPTRIILIGGKPFEDTIVMWWNFVGRSHDAIVQYRNAWQAEIRMKEPPANTAKDMESGKYFDGMAVPRFGAHFPEGEPAPLPAPKLPNARIKPRIQP</sequence>
<dbReference type="KEGG" id="flh:EJ997_06290"/>
<dbReference type="Gene3D" id="2.60.120.10">
    <property type="entry name" value="Jelly Rolls"/>
    <property type="match status" value="2"/>
</dbReference>
<proteinExistence type="inferred from homology"/>
<dbReference type="Pfam" id="PF05726">
    <property type="entry name" value="Pirin_C"/>
    <property type="match status" value="1"/>
</dbReference>
<dbReference type="InterPro" id="IPR014710">
    <property type="entry name" value="RmlC-like_jellyroll"/>
</dbReference>
<feature type="domain" description="Pirin C-terminal" evidence="5">
    <location>
        <begin position="191"/>
        <end position="291"/>
    </location>
</feature>
<protein>
    <submittedName>
        <fullName evidence="6">Pirin family protein</fullName>
    </submittedName>
</protein>
<dbReference type="SUPFAM" id="SSF51182">
    <property type="entry name" value="RmlC-like cupins"/>
    <property type="match status" value="1"/>
</dbReference>
<dbReference type="RefSeq" id="WP_126703808.1">
    <property type="nucleotide sequence ID" value="NZ_CP034593.1"/>
</dbReference>
<dbReference type="Proteomes" id="UP000280344">
    <property type="component" value="Chromosome"/>
</dbReference>
<dbReference type="CDD" id="cd02909">
    <property type="entry name" value="cupin_pirin_N"/>
    <property type="match status" value="1"/>
</dbReference>
<evidence type="ECO:0000259" key="4">
    <source>
        <dbReference type="Pfam" id="PF02678"/>
    </source>
</evidence>
<comment type="similarity">
    <text evidence="1 2">Belongs to the pirin family.</text>
</comment>
<evidence type="ECO:0000256" key="2">
    <source>
        <dbReference type="RuleBase" id="RU003457"/>
    </source>
</evidence>
<name>A0A3Q9G3Y6_9ACTO</name>
<accession>A0A3Q9G3Y6</accession>
<evidence type="ECO:0000256" key="1">
    <source>
        <dbReference type="ARBA" id="ARBA00008416"/>
    </source>
</evidence>
<reference evidence="6 7" key="1">
    <citation type="submission" date="2018-12" db="EMBL/GenBank/DDBJ databases">
        <title>Complete genome sequence of Flaviflexus sp. H23T48.</title>
        <authorList>
            <person name="Bae J.-W."/>
            <person name="Lee J.-Y."/>
        </authorList>
    </citation>
    <scope>NUCLEOTIDE SEQUENCE [LARGE SCALE GENOMIC DNA]</scope>
    <source>
        <strain evidence="6 7">H23T48</strain>
    </source>
</reference>